<comment type="caution">
    <text evidence="1">The sequence shown here is derived from an EMBL/GenBank/DDBJ whole genome shotgun (WGS) entry which is preliminary data.</text>
</comment>
<dbReference type="AlphaFoldDB" id="A0AAW9SA15"/>
<dbReference type="Proteomes" id="UP001403385">
    <property type="component" value="Unassembled WGS sequence"/>
</dbReference>
<evidence type="ECO:0000313" key="1">
    <source>
        <dbReference type="EMBL" id="MEN7551980.1"/>
    </source>
</evidence>
<organism evidence="1 2">
    <name type="scientific">Rapidithrix thailandica</name>
    <dbReference type="NCBI Taxonomy" id="413964"/>
    <lineage>
        <taxon>Bacteria</taxon>
        <taxon>Pseudomonadati</taxon>
        <taxon>Bacteroidota</taxon>
        <taxon>Cytophagia</taxon>
        <taxon>Cytophagales</taxon>
        <taxon>Flammeovirgaceae</taxon>
        <taxon>Rapidithrix</taxon>
    </lineage>
</organism>
<evidence type="ECO:0000313" key="2">
    <source>
        <dbReference type="Proteomes" id="UP001403385"/>
    </source>
</evidence>
<name>A0AAW9SA15_9BACT</name>
<dbReference type="EMBL" id="JBDKWZ010000034">
    <property type="protein sequence ID" value="MEN7551980.1"/>
    <property type="molecule type" value="Genomic_DNA"/>
</dbReference>
<protein>
    <submittedName>
        <fullName evidence="1">Uncharacterized protein</fullName>
    </submittedName>
</protein>
<dbReference type="RefSeq" id="WP_346824757.1">
    <property type="nucleotide sequence ID" value="NZ_JBDKWZ010000034.1"/>
</dbReference>
<sequence length="194" mass="23065">MELSNNLEKIINRIKSIKNWGKAKIASTACIVLYLEYYRILRIYMEYYGIKTHYTITNLAKYVSEIKDTELDFIDKFRCELLKENPDCSPLDQMMLSFVLTWNLKENEIKENEKYILNPYKPIISFYERGGFLSRERAPSHRLTICYGASFSKNDLDRIVEKNIDTPFIKDFSKENLDRIDSMLLDDYLKEYNA</sequence>
<reference evidence="1 2" key="1">
    <citation type="submission" date="2024-04" db="EMBL/GenBank/DDBJ databases">
        <title>Novel genus in family Flammeovirgaceae.</title>
        <authorList>
            <person name="Nguyen T.H."/>
            <person name="Vuong T.Q."/>
            <person name="Le H."/>
            <person name="Kim S.-G."/>
        </authorList>
    </citation>
    <scope>NUCLEOTIDE SEQUENCE [LARGE SCALE GENOMIC DNA]</scope>
    <source>
        <strain evidence="1 2">JCM 23209</strain>
    </source>
</reference>
<accession>A0AAW9SA15</accession>
<gene>
    <name evidence="1" type="ORF">AAG747_28960</name>
</gene>
<keyword evidence="2" id="KW-1185">Reference proteome</keyword>
<proteinExistence type="predicted"/>